<feature type="domain" description="Mce/MlaD" evidence="3">
    <location>
        <begin position="40"/>
        <end position="139"/>
    </location>
</feature>
<keyword evidence="5" id="KW-1185">Reference proteome</keyword>
<dbReference type="Pfam" id="PF02470">
    <property type="entry name" value="MlaD"/>
    <property type="match status" value="1"/>
</dbReference>
<keyword evidence="2" id="KW-0812">Transmembrane</keyword>
<dbReference type="AlphaFoldDB" id="A0A2N8KUA0"/>
<proteinExistence type="predicted"/>
<evidence type="ECO:0000313" key="5">
    <source>
        <dbReference type="Proteomes" id="UP000235916"/>
    </source>
</evidence>
<protein>
    <submittedName>
        <fullName evidence="4">MCE family protein</fullName>
    </submittedName>
</protein>
<keyword evidence="2" id="KW-1133">Transmembrane helix</keyword>
<feature type="coiled-coil region" evidence="1">
    <location>
        <begin position="299"/>
        <end position="326"/>
    </location>
</feature>
<gene>
    <name evidence="4" type="ORF">C1O66_05170</name>
</gene>
<evidence type="ECO:0000256" key="1">
    <source>
        <dbReference type="SAM" id="Coils"/>
    </source>
</evidence>
<dbReference type="PANTHER" id="PTHR33371:SF4">
    <property type="entry name" value="INTERMEMBRANE PHOSPHOLIPID TRANSPORT SYSTEM BINDING PROTEIN MLAD"/>
    <property type="match status" value="1"/>
</dbReference>
<dbReference type="PANTHER" id="PTHR33371">
    <property type="entry name" value="INTERMEMBRANE PHOSPHOLIPID TRANSPORT SYSTEM BINDING PROTEIN MLAD-RELATED"/>
    <property type="match status" value="1"/>
</dbReference>
<dbReference type="RefSeq" id="WP_102766905.1">
    <property type="nucleotide sequence ID" value="NZ_POSP01000003.1"/>
</dbReference>
<name>A0A2N8KUA0_9BURK</name>
<evidence type="ECO:0000313" key="4">
    <source>
        <dbReference type="EMBL" id="PND36982.1"/>
    </source>
</evidence>
<keyword evidence="1" id="KW-0175">Coiled coil</keyword>
<dbReference type="OrthoDB" id="9806984at2"/>
<organism evidence="4 5">
    <name type="scientific">Kinneretia aquatilis</name>
    <dbReference type="NCBI Taxonomy" id="2070761"/>
    <lineage>
        <taxon>Bacteria</taxon>
        <taxon>Pseudomonadati</taxon>
        <taxon>Pseudomonadota</taxon>
        <taxon>Betaproteobacteria</taxon>
        <taxon>Burkholderiales</taxon>
        <taxon>Sphaerotilaceae</taxon>
        <taxon>Roseateles</taxon>
    </lineage>
</organism>
<sequence length="336" mass="35847">MRKRHGHPALLGLFVVTALILLFIAVFVIAGGKLLGGKERVVMYFHGSIYGLQIGAPVVFRGVHLGNVSAIGVAYNNASNAVSIPVEAELERDMIGNLSGERLPGSGASSLKALVERGLRAQLGLQSLLTGQLYVDLDFRPDKPTVGSTVEASRYVQIPTVATPFQDLRNQVDGLDIKRLVGDLSAIASTGRRLIEGPELSRALKDIEAVSASLRRLSQQLDRRAGPVGDAALNALAATQDAMERMSRAAVTVNESAERVGKTFNPEGAVVQDLRRVSTELARAAAAVADVAQDEAPLNQNLQRALRDIAQAARALRELADTLDQQPEAVLKGRAK</sequence>
<reference evidence="4 5" key="1">
    <citation type="submission" date="2018-01" db="EMBL/GenBank/DDBJ databases">
        <title>Draft genome sequence of Paucibacter aquatile CR182 isolated from freshwater of the Nakdong River.</title>
        <authorList>
            <person name="Choi A."/>
            <person name="Chung E.J."/>
        </authorList>
    </citation>
    <scope>NUCLEOTIDE SEQUENCE [LARGE SCALE GENOMIC DNA]</scope>
    <source>
        <strain evidence="4 5">CR182</strain>
    </source>
</reference>
<dbReference type="InterPro" id="IPR003399">
    <property type="entry name" value="Mce/MlaD"/>
</dbReference>
<accession>A0A2N8KUA0</accession>
<comment type="caution">
    <text evidence="4">The sequence shown here is derived from an EMBL/GenBank/DDBJ whole genome shotgun (WGS) entry which is preliminary data.</text>
</comment>
<keyword evidence="2" id="KW-0472">Membrane</keyword>
<evidence type="ECO:0000259" key="3">
    <source>
        <dbReference type="Pfam" id="PF02470"/>
    </source>
</evidence>
<evidence type="ECO:0000256" key="2">
    <source>
        <dbReference type="SAM" id="Phobius"/>
    </source>
</evidence>
<dbReference type="EMBL" id="POSP01000003">
    <property type="protein sequence ID" value="PND36982.1"/>
    <property type="molecule type" value="Genomic_DNA"/>
</dbReference>
<dbReference type="InterPro" id="IPR052336">
    <property type="entry name" value="MlaD_Phospholipid_Transporter"/>
</dbReference>
<feature type="transmembrane region" description="Helical" evidence="2">
    <location>
        <begin position="9"/>
        <end position="29"/>
    </location>
</feature>
<dbReference type="Proteomes" id="UP000235916">
    <property type="component" value="Unassembled WGS sequence"/>
</dbReference>